<sequence>MEDCFFLGLTVNTCWDDGVNSGCNNGSCREDVPSYFLEHEFVSSINFGFPEGFPFGLGESASGVKSGMLVSEPAATTAIEEAAIASPYKGLPLAYAAGVGRSGGKPC</sequence>
<gene>
    <name evidence="1" type="ORF">FSB_LOCUS1977</name>
</gene>
<proteinExistence type="predicted"/>
<name>A0A2N9EH70_FAGSY</name>
<dbReference type="EMBL" id="OIVN01000091">
    <property type="protein sequence ID" value="SPC74095.1"/>
    <property type="molecule type" value="Genomic_DNA"/>
</dbReference>
<evidence type="ECO:0000313" key="1">
    <source>
        <dbReference type="EMBL" id="SPC74095.1"/>
    </source>
</evidence>
<reference evidence="1" key="1">
    <citation type="submission" date="2018-02" db="EMBL/GenBank/DDBJ databases">
        <authorList>
            <person name="Cohen D.B."/>
            <person name="Kent A.D."/>
        </authorList>
    </citation>
    <scope>NUCLEOTIDE SEQUENCE</scope>
</reference>
<accession>A0A2N9EH70</accession>
<organism evidence="1">
    <name type="scientific">Fagus sylvatica</name>
    <name type="common">Beechnut</name>
    <dbReference type="NCBI Taxonomy" id="28930"/>
    <lineage>
        <taxon>Eukaryota</taxon>
        <taxon>Viridiplantae</taxon>
        <taxon>Streptophyta</taxon>
        <taxon>Embryophyta</taxon>
        <taxon>Tracheophyta</taxon>
        <taxon>Spermatophyta</taxon>
        <taxon>Magnoliopsida</taxon>
        <taxon>eudicotyledons</taxon>
        <taxon>Gunneridae</taxon>
        <taxon>Pentapetalae</taxon>
        <taxon>rosids</taxon>
        <taxon>fabids</taxon>
        <taxon>Fagales</taxon>
        <taxon>Fagaceae</taxon>
        <taxon>Fagus</taxon>
    </lineage>
</organism>
<dbReference type="AlphaFoldDB" id="A0A2N9EH70"/>
<protein>
    <submittedName>
        <fullName evidence="1">Uncharacterized protein</fullName>
    </submittedName>
</protein>